<dbReference type="InterPro" id="IPR000182">
    <property type="entry name" value="GNAT_dom"/>
</dbReference>
<dbReference type="Proteomes" id="UP000422108">
    <property type="component" value="Chromosome"/>
</dbReference>
<name>A0A5K8AF54_9BACT</name>
<evidence type="ECO:0000313" key="3">
    <source>
        <dbReference type="Proteomes" id="UP000422108"/>
    </source>
</evidence>
<protein>
    <recommendedName>
        <fullName evidence="1">N-acetyltransferase domain-containing protein</fullName>
    </recommendedName>
</protein>
<proteinExistence type="predicted"/>
<dbReference type="RefSeq" id="WP_155312224.1">
    <property type="nucleotide sequence ID" value="NZ_AP021879.1"/>
</dbReference>
<accession>A0A5K8AF54</accession>
<dbReference type="PROSITE" id="PS51186">
    <property type="entry name" value="GNAT"/>
    <property type="match status" value="1"/>
</dbReference>
<dbReference type="Gene3D" id="3.40.630.30">
    <property type="match status" value="1"/>
</dbReference>
<evidence type="ECO:0000259" key="1">
    <source>
        <dbReference type="PROSITE" id="PS51186"/>
    </source>
</evidence>
<gene>
    <name evidence="2" type="ORF">DSCOOX_44620</name>
</gene>
<dbReference type="EMBL" id="AP021879">
    <property type="protein sequence ID" value="BBO91282.1"/>
    <property type="molecule type" value="Genomic_DNA"/>
</dbReference>
<evidence type="ECO:0000313" key="2">
    <source>
        <dbReference type="EMBL" id="BBO91282.1"/>
    </source>
</evidence>
<dbReference type="GO" id="GO:0016747">
    <property type="term" value="F:acyltransferase activity, transferring groups other than amino-acyl groups"/>
    <property type="evidence" value="ECO:0007669"/>
    <property type="project" value="InterPro"/>
</dbReference>
<sequence length="250" mass="28778">MIEIGTLKRGSPASEAEETAFEMRNLEKSDLSQIMALQEVILGRLSRKDLLESFSLAFMESHIGARGFIIGVFVRERLVAFRNVYFPNANDREWNLGYDIGLESHADLKQVANLQMICVHPDFRGNSLGWRMNVHAIDRLRRMRRFTHLCATVSPYNYWNIRILLKSGFTIRKLKTKYNGKLRHIVYQNLVRPSGGVDTNPHLSVRLTDIDGQRDLFRRGFVGVQLREIAGFRPQKRSDYADGFEVVFSG</sequence>
<dbReference type="SUPFAM" id="SSF55729">
    <property type="entry name" value="Acyl-CoA N-acyltransferases (Nat)"/>
    <property type="match status" value="1"/>
</dbReference>
<dbReference type="InterPro" id="IPR016181">
    <property type="entry name" value="Acyl_CoA_acyltransferase"/>
</dbReference>
<keyword evidence="3" id="KW-1185">Reference proteome</keyword>
<dbReference type="AlphaFoldDB" id="A0A5K8AF54"/>
<feature type="domain" description="N-acetyltransferase" evidence="1">
    <location>
        <begin position="21"/>
        <end position="192"/>
    </location>
</feature>
<reference evidence="2 3" key="1">
    <citation type="submission" date="2019-11" db="EMBL/GenBank/DDBJ databases">
        <title>Comparative genomics of hydrocarbon-degrading Desulfosarcina strains.</title>
        <authorList>
            <person name="Watanabe M."/>
            <person name="Kojima H."/>
            <person name="Fukui M."/>
        </authorList>
    </citation>
    <scope>NUCLEOTIDE SEQUENCE [LARGE SCALE GENOMIC DNA]</scope>
    <source>
        <strain evidence="3">oXyS1</strain>
    </source>
</reference>
<organism evidence="2 3">
    <name type="scientific">Desulfosarcina ovata subsp. ovata</name>
    <dbReference type="NCBI Taxonomy" id="2752305"/>
    <lineage>
        <taxon>Bacteria</taxon>
        <taxon>Pseudomonadati</taxon>
        <taxon>Thermodesulfobacteriota</taxon>
        <taxon>Desulfobacteria</taxon>
        <taxon>Desulfobacterales</taxon>
        <taxon>Desulfosarcinaceae</taxon>
        <taxon>Desulfosarcina</taxon>
    </lineage>
</organism>